<dbReference type="RefSeq" id="WP_307226388.1">
    <property type="nucleotide sequence ID" value="NZ_JAUSTT010000002.1"/>
</dbReference>
<dbReference type="SMART" id="SM00065">
    <property type="entry name" value="GAF"/>
    <property type="match status" value="1"/>
</dbReference>
<dbReference type="SUPFAM" id="SSF55781">
    <property type="entry name" value="GAF domain-like"/>
    <property type="match status" value="1"/>
</dbReference>
<protein>
    <submittedName>
        <fullName evidence="3">Sugar diacid utilization regulator/putative methionine-R-sulfoxide reductase with GAF domain</fullName>
    </submittedName>
</protein>
<organism evidence="3 4">
    <name type="scientific">Bacillus chungangensis</name>
    <dbReference type="NCBI Taxonomy" id="587633"/>
    <lineage>
        <taxon>Bacteria</taxon>
        <taxon>Bacillati</taxon>
        <taxon>Bacillota</taxon>
        <taxon>Bacilli</taxon>
        <taxon>Bacillales</taxon>
        <taxon>Bacillaceae</taxon>
        <taxon>Bacillus</taxon>
    </lineage>
</organism>
<dbReference type="InterPro" id="IPR042070">
    <property type="entry name" value="PucR_C-HTH_sf"/>
</dbReference>
<dbReference type="Pfam" id="PF17853">
    <property type="entry name" value="GGDEF_2"/>
    <property type="match status" value="1"/>
</dbReference>
<evidence type="ECO:0000313" key="3">
    <source>
        <dbReference type="EMBL" id="MDQ0174701.1"/>
    </source>
</evidence>
<evidence type="ECO:0000259" key="2">
    <source>
        <dbReference type="SMART" id="SM00065"/>
    </source>
</evidence>
<dbReference type="Gene3D" id="1.10.10.2840">
    <property type="entry name" value="PucR C-terminal helix-turn-helix domain"/>
    <property type="match status" value="1"/>
</dbReference>
<dbReference type="EMBL" id="JAUSTT010000002">
    <property type="protein sequence ID" value="MDQ0174701.1"/>
    <property type="molecule type" value="Genomic_DNA"/>
</dbReference>
<dbReference type="InterPro" id="IPR041522">
    <property type="entry name" value="CdaR_GGDEF"/>
</dbReference>
<evidence type="ECO:0000313" key="4">
    <source>
        <dbReference type="Proteomes" id="UP001223586"/>
    </source>
</evidence>
<gene>
    <name evidence="3" type="ORF">J2S08_000534</name>
</gene>
<dbReference type="PANTHER" id="PTHR33744">
    <property type="entry name" value="CARBOHYDRATE DIACID REGULATOR"/>
    <property type="match status" value="1"/>
</dbReference>
<feature type="domain" description="GAF" evidence="2">
    <location>
        <begin position="21"/>
        <end position="179"/>
    </location>
</feature>
<dbReference type="InterPro" id="IPR029016">
    <property type="entry name" value="GAF-like_dom_sf"/>
</dbReference>
<keyword evidence="4" id="KW-1185">Reference proteome</keyword>
<dbReference type="InterPro" id="IPR051448">
    <property type="entry name" value="CdaR-like_regulators"/>
</dbReference>
<sequence>MIHDKVSRLFEINRSLTQSLDVEDVLIKLVKAAFDLIDNADTVILYKLKEDGLIHYSHGVGVNEKAMQHVKFRPGESITGKVFLSKKGVVCSGNAMKEHMTSMSKINFDYFLKGVNHREIKSGMVVPLLYKNDCIGVLVVDNFNENNVQFSEDEINIMEIAADQAAIAIMNSMLFQEVKSKNEALTYSLEVQRKFTKILLEGKGSPAILDMISRMLKITVTYSDTILDHANYYPIISSREVFGYLVLNKPLKSLSLIQKAALEHAATAMALEFFKQHTLFEKEMHGREELFQEILNGSRTESTKKMQEKLDLYDHSKLTCMIAECKNGMIWNSNAVFQKEKLIRSIEQILIKYGFTPFVFTKTFQIVILLTDIENEKYRKLVKEILNEANLNNRMVIGIGRAVLLPEIVDSYNEASEAAAFCKSTKNKEFAAYSELGVERLWLNTDQYLLKKFVHDKIGLLLKMDAEYVATMKAFIHYNKSHKKTAASLHIHPNTLSYRLKKIEKQLGIDFQRKEDWINVVLAFQMDDYIKV</sequence>
<dbReference type="InterPro" id="IPR025736">
    <property type="entry name" value="PucR_C-HTH_dom"/>
</dbReference>
<name>A0ABT9WN56_9BACI</name>
<evidence type="ECO:0000256" key="1">
    <source>
        <dbReference type="ARBA" id="ARBA00006754"/>
    </source>
</evidence>
<dbReference type="Gene3D" id="3.30.450.40">
    <property type="match status" value="1"/>
</dbReference>
<accession>A0ABT9WN56</accession>
<comment type="similarity">
    <text evidence="1">Belongs to the CdaR family.</text>
</comment>
<dbReference type="Pfam" id="PF13556">
    <property type="entry name" value="HTH_30"/>
    <property type="match status" value="1"/>
</dbReference>
<dbReference type="Proteomes" id="UP001223586">
    <property type="component" value="Unassembled WGS sequence"/>
</dbReference>
<dbReference type="Pfam" id="PF01590">
    <property type="entry name" value="GAF"/>
    <property type="match status" value="1"/>
</dbReference>
<dbReference type="PANTHER" id="PTHR33744:SF1">
    <property type="entry name" value="DNA-BINDING TRANSCRIPTIONAL ACTIVATOR ADER"/>
    <property type="match status" value="1"/>
</dbReference>
<comment type="caution">
    <text evidence="3">The sequence shown here is derived from an EMBL/GenBank/DDBJ whole genome shotgun (WGS) entry which is preliminary data.</text>
</comment>
<reference evidence="3 4" key="1">
    <citation type="submission" date="2023-07" db="EMBL/GenBank/DDBJ databases">
        <title>Genomic Encyclopedia of Type Strains, Phase IV (KMG-IV): sequencing the most valuable type-strain genomes for metagenomic binning, comparative biology and taxonomic classification.</title>
        <authorList>
            <person name="Goeker M."/>
        </authorList>
    </citation>
    <scope>NUCLEOTIDE SEQUENCE [LARGE SCALE GENOMIC DNA]</scope>
    <source>
        <strain evidence="3 4">DSM 23837</strain>
    </source>
</reference>
<dbReference type="InterPro" id="IPR003018">
    <property type="entry name" value="GAF"/>
</dbReference>
<proteinExistence type="inferred from homology"/>